<dbReference type="InterPro" id="IPR053134">
    <property type="entry name" value="RNA-dir_DNA_polymerase"/>
</dbReference>
<dbReference type="InterPro" id="IPR043502">
    <property type="entry name" value="DNA/RNA_pol_sf"/>
</dbReference>
<dbReference type="PANTHER" id="PTHR24559:SF440">
    <property type="entry name" value="RIBONUCLEASE H"/>
    <property type="match status" value="1"/>
</dbReference>
<organism evidence="2 3">
    <name type="scientific">Austropuccinia psidii MF-1</name>
    <dbReference type="NCBI Taxonomy" id="1389203"/>
    <lineage>
        <taxon>Eukaryota</taxon>
        <taxon>Fungi</taxon>
        <taxon>Dikarya</taxon>
        <taxon>Basidiomycota</taxon>
        <taxon>Pucciniomycotina</taxon>
        <taxon>Pucciniomycetes</taxon>
        <taxon>Pucciniales</taxon>
        <taxon>Sphaerophragmiaceae</taxon>
        <taxon>Austropuccinia</taxon>
    </lineage>
</organism>
<reference evidence="2" key="1">
    <citation type="submission" date="2021-03" db="EMBL/GenBank/DDBJ databases">
        <title>Draft genome sequence of rust myrtle Austropuccinia psidii MF-1, a brazilian biotype.</title>
        <authorList>
            <person name="Quecine M.C."/>
            <person name="Pachon D.M.R."/>
            <person name="Bonatelli M.L."/>
            <person name="Correr F.H."/>
            <person name="Franceschini L.M."/>
            <person name="Leite T.F."/>
            <person name="Margarido G.R.A."/>
            <person name="Almeida C.A."/>
            <person name="Ferrarezi J.A."/>
            <person name="Labate C.A."/>
        </authorList>
    </citation>
    <scope>NUCLEOTIDE SEQUENCE</scope>
    <source>
        <strain evidence="2">MF-1</strain>
    </source>
</reference>
<dbReference type="SUPFAM" id="SSF56672">
    <property type="entry name" value="DNA/RNA polymerases"/>
    <property type="match status" value="1"/>
</dbReference>
<evidence type="ECO:0000313" key="2">
    <source>
        <dbReference type="EMBL" id="MBW0504932.1"/>
    </source>
</evidence>
<dbReference type="InterPro" id="IPR000477">
    <property type="entry name" value="RT_dom"/>
</dbReference>
<evidence type="ECO:0000259" key="1">
    <source>
        <dbReference type="Pfam" id="PF00078"/>
    </source>
</evidence>
<dbReference type="CDD" id="cd01647">
    <property type="entry name" value="RT_LTR"/>
    <property type="match status" value="1"/>
</dbReference>
<dbReference type="Pfam" id="PF00078">
    <property type="entry name" value="RVT_1"/>
    <property type="match status" value="1"/>
</dbReference>
<dbReference type="Gene3D" id="3.10.10.10">
    <property type="entry name" value="HIV Type 1 Reverse Transcriptase, subunit A, domain 1"/>
    <property type="match status" value="1"/>
</dbReference>
<keyword evidence="3" id="KW-1185">Reference proteome</keyword>
<dbReference type="EMBL" id="AVOT02018225">
    <property type="protein sequence ID" value="MBW0504932.1"/>
    <property type="molecule type" value="Genomic_DNA"/>
</dbReference>
<dbReference type="InterPro" id="IPR043128">
    <property type="entry name" value="Rev_trsase/Diguanyl_cyclase"/>
</dbReference>
<feature type="domain" description="Reverse transcriptase" evidence="1">
    <location>
        <begin position="28"/>
        <end position="167"/>
    </location>
</feature>
<comment type="caution">
    <text evidence="2">The sequence shown here is derived from an EMBL/GenBank/DDBJ whole genome shotgun (WGS) entry which is preliminary data.</text>
</comment>
<dbReference type="Gene3D" id="3.30.70.270">
    <property type="match status" value="1"/>
</dbReference>
<dbReference type="OrthoDB" id="2446696at2759"/>
<name>A0A9Q3DS84_9BASI</name>
<protein>
    <recommendedName>
        <fullName evidence="1">Reverse transcriptase domain-containing protein</fullName>
    </recommendedName>
</protein>
<gene>
    <name evidence="2" type="ORF">O181_044647</name>
</gene>
<dbReference type="PANTHER" id="PTHR24559">
    <property type="entry name" value="TRANSPOSON TY3-I GAG-POL POLYPROTEIN"/>
    <property type="match status" value="1"/>
</dbReference>
<dbReference type="Proteomes" id="UP000765509">
    <property type="component" value="Unassembled WGS sequence"/>
</dbReference>
<proteinExistence type="predicted"/>
<accession>A0A9Q3DS84</accession>
<dbReference type="AlphaFoldDB" id="A0A9Q3DS84"/>
<sequence length="190" mass="21932">MWVYISENIERVFIRPSYPSTGAPFLFVRKKDGGLHLCIDYCKLNSFTRKKRYPVPPMNQLFTVFNVSTIFVKIHLNGAYNLLRIKEGGEHLTAFRTKYDSYEYLVITFGPTTAPASFQNLVNDILADFLEIFVVVYLDDIMVFSSYDEEHVKNVASVHQRLRDNNFFSKASSMEYLGYVVSSDGLKMDC</sequence>
<evidence type="ECO:0000313" key="3">
    <source>
        <dbReference type="Proteomes" id="UP000765509"/>
    </source>
</evidence>